<dbReference type="InterPro" id="IPR040064">
    <property type="entry name" value="MoaA-like"/>
</dbReference>
<comment type="subunit">
    <text evidence="12">Monomer and homodimer.</text>
</comment>
<comment type="similarity">
    <text evidence="12">Belongs to the radical SAM superfamily. MoaA family.</text>
</comment>
<dbReference type="GO" id="GO:0061799">
    <property type="term" value="F:cyclic pyranopterin monophosphate synthase activity"/>
    <property type="evidence" value="ECO:0007669"/>
    <property type="project" value="TreeGrafter"/>
</dbReference>
<dbReference type="KEGG" id="kim:G3T16_11240"/>
<keyword evidence="9 12" id="KW-0501">Molybdenum cofactor biosynthesis</keyword>
<feature type="binding site" evidence="12">
    <location>
        <position position="39"/>
    </location>
    <ligand>
        <name>[4Fe-4S] cluster</name>
        <dbReference type="ChEBI" id="CHEBI:49883"/>
        <label>1</label>
        <note>4Fe-4S-S-AdoMet</note>
    </ligand>
</feature>
<keyword evidence="3 12" id="KW-0949">S-adenosyl-L-methionine</keyword>
<dbReference type="RefSeq" id="WP_163495346.1">
    <property type="nucleotide sequence ID" value="NZ_CP048711.1"/>
</dbReference>
<evidence type="ECO:0000313" key="14">
    <source>
        <dbReference type="EMBL" id="QIB65908.1"/>
    </source>
</evidence>
<dbReference type="InterPro" id="IPR050105">
    <property type="entry name" value="MoCo_biosynth_MoaA/MoaC"/>
</dbReference>
<organism evidence="14 15">
    <name type="scientific">Kineobactrum salinum</name>
    <dbReference type="NCBI Taxonomy" id="2708301"/>
    <lineage>
        <taxon>Bacteria</taxon>
        <taxon>Pseudomonadati</taxon>
        <taxon>Pseudomonadota</taxon>
        <taxon>Gammaproteobacteria</taxon>
        <taxon>Cellvibrionales</taxon>
        <taxon>Halieaceae</taxon>
        <taxon>Kineobactrum</taxon>
    </lineage>
</organism>
<feature type="binding site" evidence="12">
    <location>
        <position position="25"/>
    </location>
    <ligand>
        <name>GTP</name>
        <dbReference type="ChEBI" id="CHEBI:37565"/>
    </ligand>
</feature>
<comment type="cofactor">
    <cofactor evidence="12">
        <name>[4Fe-4S] cluster</name>
        <dbReference type="ChEBI" id="CHEBI:49883"/>
    </cofactor>
    <text evidence="12">Binds 2 [4Fe-4S] clusters. Binds 1 [4Fe-4S] cluster coordinated with 3 cysteines and an exchangeable S-adenosyl-L-methionine and 1 [4Fe-4S] cluster coordinated with 3 cysteines and the GTP-derived substrate.</text>
</comment>
<feature type="binding site" evidence="12">
    <location>
        <position position="129"/>
    </location>
    <ligand>
        <name>S-adenosyl-L-methionine</name>
        <dbReference type="ChEBI" id="CHEBI:59789"/>
    </ligand>
</feature>
<feature type="binding site" evidence="12">
    <location>
        <position position="281"/>
    </location>
    <ligand>
        <name>[4Fe-4S] cluster</name>
        <dbReference type="ChEBI" id="CHEBI:49883"/>
        <label>2</label>
        <note>4Fe-4S-substrate</note>
    </ligand>
</feature>
<keyword evidence="2 12" id="KW-0004">4Fe-4S</keyword>
<dbReference type="PROSITE" id="PS01305">
    <property type="entry name" value="MOAA_NIFB_PQQE"/>
    <property type="match status" value="1"/>
</dbReference>
<evidence type="ECO:0000256" key="11">
    <source>
        <dbReference type="ARBA" id="ARBA00048697"/>
    </source>
</evidence>
<name>A0A6C0U1W7_9GAMM</name>
<evidence type="ECO:0000256" key="1">
    <source>
        <dbReference type="ARBA" id="ARBA00012167"/>
    </source>
</evidence>
<feature type="binding site" evidence="12">
    <location>
        <position position="105"/>
    </location>
    <ligand>
        <name>GTP</name>
        <dbReference type="ChEBI" id="CHEBI:37565"/>
    </ligand>
</feature>
<feature type="binding site" evidence="12">
    <location>
        <position position="32"/>
    </location>
    <ligand>
        <name>[4Fe-4S] cluster</name>
        <dbReference type="ChEBI" id="CHEBI:49883"/>
        <label>1</label>
        <note>4Fe-4S-S-AdoMet</note>
    </ligand>
</feature>
<dbReference type="Pfam" id="PF06463">
    <property type="entry name" value="Mob_synth_C"/>
    <property type="match status" value="1"/>
</dbReference>
<dbReference type="SFLD" id="SFLDG01383">
    <property type="entry name" value="cyclic_pyranopterin_phosphate"/>
    <property type="match status" value="1"/>
</dbReference>
<dbReference type="InterPro" id="IPR013483">
    <property type="entry name" value="MoaA"/>
</dbReference>
<comment type="function">
    <text evidence="12">Catalyzes the cyclization of GTP to (8S)-3',8-cyclo-7,8-dihydroguanosine 5'-triphosphate.</text>
</comment>
<evidence type="ECO:0000256" key="5">
    <source>
        <dbReference type="ARBA" id="ARBA00022741"/>
    </source>
</evidence>
<feature type="binding site" evidence="12">
    <location>
        <position position="166"/>
    </location>
    <ligand>
        <name>GTP</name>
        <dbReference type="ChEBI" id="CHEBI:37565"/>
    </ligand>
</feature>
<feature type="binding site" evidence="12">
    <location>
        <position position="36"/>
    </location>
    <ligand>
        <name>[4Fe-4S] cluster</name>
        <dbReference type="ChEBI" id="CHEBI:49883"/>
        <label>1</label>
        <note>4Fe-4S-S-AdoMet</note>
    </ligand>
</feature>
<dbReference type="SMART" id="SM00729">
    <property type="entry name" value="Elp3"/>
    <property type="match status" value="1"/>
</dbReference>
<feature type="binding site" evidence="12">
    <location>
        <position position="38"/>
    </location>
    <ligand>
        <name>S-adenosyl-L-methionine</name>
        <dbReference type="ChEBI" id="CHEBI:59789"/>
    </ligand>
</feature>
<evidence type="ECO:0000256" key="2">
    <source>
        <dbReference type="ARBA" id="ARBA00022485"/>
    </source>
</evidence>
<dbReference type="EMBL" id="CP048711">
    <property type="protein sequence ID" value="QIB65908.1"/>
    <property type="molecule type" value="Genomic_DNA"/>
</dbReference>
<feature type="domain" description="Radical SAM core" evidence="13">
    <location>
        <begin position="16"/>
        <end position="233"/>
    </location>
</feature>
<gene>
    <name evidence="12 14" type="primary">moaA</name>
    <name evidence="14" type="ORF">G3T16_11240</name>
</gene>
<dbReference type="GO" id="GO:0046872">
    <property type="term" value="F:metal ion binding"/>
    <property type="evidence" value="ECO:0007669"/>
    <property type="project" value="UniProtKB-KW"/>
</dbReference>
<evidence type="ECO:0000256" key="7">
    <source>
        <dbReference type="ARBA" id="ARBA00023014"/>
    </source>
</evidence>
<evidence type="ECO:0000256" key="9">
    <source>
        <dbReference type="ARBA" id="ARBA00023150"/>
    </source>
</evidence>
<dbReference type="GO" id="GO:0061798">
    <property type="term" value="F:GTP 3',8'-cyclase activity"/>
    <property type="evidence" value="ECO:0007669"/>
    <property type="project" value="UniProtKB-UniRule"/>
</dbReference>
<evidence type="ECO:0000256" key="3">
    <source>
        <dbReference type="ARBA" id="ARBA00022691"/>
    </source>
</evidence>
<dbReference type="PANTHER" id="PTHR22960:SF0">
    <property type="entry name" value="MOLYBDENUM COFACTOR BIOSYNTHESIS PROTEIN 1"/>
    <property type="match status" value="1"/>
</dbReference>
<feature type="binding site" evidence="12">
    <location>
        <position position="74"/>
    </location>
    <ligand>
        <name>GTP</name>
        <dbReference type="ChEBI" id="CHEBI:37565"/>
    </ligand>
</feature>
<proteinExistence type="inferred from homology"/>
<dbReference type="SUPFAM" id="SSF102114">
    <property type="entry name" value="Radical SAM enzymes"/>
    <property type="match status" value="1"/>
</dbReference>
<evidence type="ECO:0000256" key="8">
    <source>
        <dbReference type="ARBA" id="ARBA00023134"/>
    </source>
</evidence>
<dbReference type="PROSITE" id="PS51918">
    <property type="entry name" value="RADICAL_SAM"/>
    <property type="match status" value="1"/>
</dbReference>
<protein>
    <recommendedName>
        <fullName evidence="1 12">GTP 3',8-cyclase</fullName>
        <ecNumber evidence="1 12">4.1.99.22</ecNumber>
    </recommendedName>
    <alternativeName>
        <fullName evidence="12">Molybdenum cofactor biosynthesis protein A</fullName>
    </alternativeName>
</protein>
<dbReference type="InterPro" id="IPR010505">
    <property type="entry name" value="MoaA_twitch"/>
</dbReference>
<dbReference type="NCBIfam" id="TIGR02666">
    <property type="entry name" value="moaA"/>
    <property type="match status" value="1"/>
</dbReference>
<evidence type="ECO:0000256" key="10">
    <source>
        <dbReference type="ARBA" id="ARBA00023239"/>
    </source>
</evidence>
<feature type="binding site" evidence="12">
    <location>
        <position position="78"/>
    </location>
    <ligand>
        <name>S-adenosyl-L-methionine</name>
        <dbReference type="ChEBI" id="CHEBI:59789"/>
    </ligand>
</feature>
<dbReference type="CDD" id="cd01335">
    <property type="entry name" value="Radical_SAM"/>
    <property type="match status" value="1"/>
</dbReference>
<dbReference type="InterPro" id="IPR058240">
    <property type="entry name" value="rSAM_sf"/>
</dbReference>
<evidence type="ECO:0000256" key="4">
    <source>
        <dbReference type="ARBA" id="ARBA00022723"/>
    </source>
</evidence>
<dbReference type="GO" id="GO:0006777">
    <property type="term" value="P:Mo-molybdopterin cofactor biosynthetic process"/>
    <property type="evidence" value="ECO:0007669"/>
    <property type="project" value="UniProtKB-UniRule"/>
</dbReference>
<dbReference type="GO" id="GO:0005525">
    <property type="term" value="F:GTP binding"/>
    <property type="evidence" value="ECO:0007669"/>
    <property type="project" value="UniProtKB-UniRule"/>
</dbReference>
<comment type="catalytic activity">
    <reaction evidence="11 12">
        <text>GTP + AH2 + S-adenosyl-L-methionine = (8S)-3',8-cyclo-7,8-dihydroguanosine 5'-triphosphate + 5'-deoxyadenosine + L-methionine + A + H(+)</text>
        <dbReference type="Rhea" id="RHEA:49576"/>
        <dbReference type="ChEBI" id="CHEBI:13193"/>
        <dbReference type="ChEBI" id="CHEBI:15378"/>
        <dbReference type="ChEBI" id="CHEBI:17319"/>
        <dbReference type="ChEBI" id="CHEBI:17499"/>
        <dbReference type="ChEBI" id="CHEBI:37565"/>
        <dbReference type="ChEBI" id="CHEBI:57844"/>
        <dbReference type="ChEBI" id="CHEBI:59789"/>
        <dbReference type="ChEBI" id="CHEBI:131766"/>
        <dbReference type="EC" id="4.1.99.22"/>
    </reaction>
</comment>
<dbReference type="AlphaFoldDB" id="A0A6C0U1W7"/>
<dbReference type="GO" id="GO:1904047">
    <property type="term" value="F:S-adenosyl-L-methionine binding"/>
    <property type="evidence" value="ECO:0007669"/>
    <property type="project" value="UniProtKB-UniRule"/>
</dbReference>
<keyword evidence="8 12" id="KW-0342">GTP-binding</keyword>
<dbReference type="InterPro" id="IPR013785">
    <property type="entry name" value="Aldolase_TIM"/>
</dbReference>
<evidence type="ECO:0000256" key="6">
    <source>
        <dbReference type="ARBA" id="ARBA00023004"/>
    </source>
</evidence>
<dbReference type="CDD" id="cd21117">
    <property type="entry name" value="Twitch_MoaA"/>
    <property type="match status" value="1"/>
</dbReference>
<accession>A0A6C0U1W7</accession>
<dbReference type="Proteomes" id="UP000477680">
    <property type="component" value="Chromosome"/>
</dbReference>
<dbReference type="InterPro" id="IPR006638">
    <property type="entry name" value="Elp3/MiaA/NifB-like_rSAM"/>
</dbReference>
<dbReference type="InterPro" id="IPR000385">
    <property type="entry name" value="MoaA_NifB_PqqE_Fe-S-bd_CS"/>
</dbReference>
<evidence type="ECO:0000259" key="13">
    <source>
        <dbReference type="PROSITE" id="PS51918"/>
    </source>
</evidence>
<evidence type="ECO:0000313" key="15">
    <source>
        <dbReference type="Proteomes" id="UP000477680"/>
    </source>
</evidence>
<dbReference type="Gene3D" id="3.20.20.70">
    <property type="entry name" value="Aldolase class I"/>
    <property type="match status" value="1"/>
</dbReference>
<dbReference type="EC" id="4.1.99.22" evidence="1 12"/>
<keyword evidence="7 12" id="KW-0411">Iron-sulfur</keyword>
<dbReference type="SFLD" id="SFLDG01067">
    <property type="entry name" value="SPASM/twitch_domain_containing"/>
    <property type="match status" value="1"/>
</dbReference>
<comment type="pathway">
    <text evidence="12">Cofactor biosynthesis; molybdopterin biosynthesis.</text>
</comment>
<dbReference type="Pfam" id="PF04055">
    <property type="entry name" value="Radical_SAM"/>
    <property type="match status" value="1"/>
</dbReference>
<dbReference type="PANTHER" id="PTHR22960">
    <property type="entry name" value="MOLYBDOPTERIN COFACTOR SYNTHESIS PROTEIN A"/>
    <property type="match status" value="1"/>
</dbReference>
<keyword evidence="6 12" id="KW-0408">Iron</keyword>
<feature type="binding site" evidence="12">
    <location>
        <begin position="269"/>
        <end position="271"/>
    </location>
    <ligand>
        <name>GTP</name>
        <dbReference type="ChEBI" id="CHEBI:37565"/>
    </ligand>
</feature>
<feature type="binding site" evidence="12">
    <location>
        <position position="200"/>
    </location>
    <ligand>
        <name>S-adenosyl-L-methionine</name>
        <dbReference type="ChEBI" id="CHEBI:59789"/>
    </ligand>
</feature>
<reference evidence="14 15" key="1">
    <citation type="submission" date="2020-02" db="EMBL/GenBank/DDBJ databases">
        <title>Genome sequencing for Kineobactrum sp. M2.</title>
        <authorList>
            <person name="Park S.-J."/>
        </authorList>
    </citation>
    <scope>NUCLEOTIDE SEQUENCE [LARGE SCALE GENOMIC DNA]</scope>
    <source>
        <strain evidence="14 15">M2</strain>
    </source>
</reference>
<keyword evidence="4 12" id="KW-0479">Metal-binding</keyword>
<dbReference type="InterPro" id="IPR007197">
    <property type="entry name" value="rSAM"/>
</dbReference>
<feature type="binding site" evidence="12">
    <location>
        <position position="264"/>
    </location>
    <ligand>
        <name>[4Fe-4S] cluster</name>
        <dbReference type="ChEBI" id="CHEBI:49883"/>
        <label>2</label>
        <note>4Fe-4S-substrate</note>
    </ligand>
</feature>
<dbReference type="SFLD" id="SFLDG01386">
    <property type="entry name" value="main_SPASM_domain-containing"/>
    <property type="match status" value="1"/>
</dbReference>
<keyword evidence="15" id="KW-1185">Reference proteome</keyword>
<dbReference type="HAMAP" id="MF_01225_B">
    <property type="entry name" value="MoaA_B"/>
    <property type="match status" value="1"/>
</dbReference>
<sequence length="337" mass="37642">MTSEAPSSDLEQLIDPFQREITYLRLSVTDRCNLRCTYCMADDMTFLPKQQVLDFDEMEAIAAVFVKLGIRKIRLTGGEPLARNGIVGLVESLSALEGLDELVMTTNGILLPRYARALKDAGMGRVNISLDTLDPERYRAMTRVGELQDALAGISAAQRENFGRIKLNTVVLAGVNDDETLDLARFAVDNGMDLSFIEEMPLGWISSHERGQTQVASERIREELHHHFDMVPSDENTGGPSRYLRVKGSGSKIGFISPMTDNFCSSCNRVRLTVEGRLLLCLGNEDSANLRDLIRRHPGDSERLRRVIEGAIARKPERHYFDPDHVDIVRFMNATGG</sequence>
<keyword evidence="5 12" id="KW-0547">Nucleotide-binding</keyword>
<dbReference type="GO" id="GO:0051539">
    <property type="term" value="F:4 iron, 4 sulfur cluster binding"/>
    <property type="evidence" value="ECO:0007669"/>
    <property type="project" value="UniProtKB-UniRule"/>
</dbReference>
<feature type="binding site" evidence="12">
    <location>
        <position position="267"/>
    </location>
    <ligand>
        <name>[4Fe-4S] cluster</name>
        <dbReference type="ChEBI" id="CHEBI:49883"/>
        <label>2</label>
        <note>4Fe-4S-substrate</note>
    </ligand>
</feature>
<evidence type="ECO:0000256" key="12">
    <source>
        <dbReference type="HAMAP-Rule" id="MF_01225"/>
    </source>
</evidence>
<keyword evidence="10 12" id="KW-0456">Lyase</keyword>
<dbReference type="SFLD" id="SFLDS00029">
    <property type="entry name" value="Radical_SAM"/>
    <property type="match status" value="1"/>
</dbReference>
<dbReference type="UniPathway" id="UPA00344"/>